<comment type="caution">
    <text evidence="3">The sequence shown here is derived from an EMBL/GenBank/DDBJ whole genome shotgun (WGS) entry which is preliminary data.</text>
</comment>
<evidence type="ECO:0000313" key="3">
    <source>
        <dbReference type="EMBL" id="MFD2628780.1"/>
    </source>
</evidence>
<dbReference type="Proteomes" id="UP001597451">
    <property type="component" value="Unassembled WGS sequence"/>
</dbReference>
<gene>
    <name evidence="3" type="ORF">ACFSUN_08265</name>
</gene>
<organism evidence="3 4">
    <name type="scientific">Oceanobacillus kapialis</name>
    <dbReference type="NCBI Taxonomy" id="481353"/>
    <lineage>
        <taxon>Bacteria</taxon>
        <taxon>Bacillati</taxon>
        <taxon>Bacillota</taxon>
        <taxon>Bacilli</taxon>
        <taxon>Bacillales</taxon>
        <taxon>Bacillaceae</taxon>
        <taxon>Oceanobacillus</taxon>
    </lineage>
</organism>
<accession>A0ABW5PZT7</accession>
<dbReference type="RefSeq" id="WP_379561525.1">
    <property type="nucleotide sequence ID" value="NZ_JBHUMX010000019.1"/>
</dbReference>
<dbReference type="EMBL" id="JBHUMX010000019">
    <property type="protein sequence ID" value="MFD2628780.1"/>
    <property type="molecule type" value="Genomic_DNA"/>
</dbReference>
<dbReference type="InterPro" id="IPR008841">
    <property type="entry name" value="Siphovirus-type_tail_N"/>
</dbReference>
<dbReference type="NCBIfam" id="TIGR01633">
    <property type="entry name" value="phi3626_gp14_N"/>
    <property type="match status" value="1"/>
</dbReference>
<protein>
    <submittedName>
        <fullName evidence="3">Distal tail protein Dit</fullName>
    </submittedName>
</protein>
<keyword evidence="4" id="KW-1185">Reference proteome</keyword>
<evidence type="ECO:0000313" key="4">
    <source>
        <dbReference type="Proteomes" id="UP001597451"/>
    </source>
</evidence>
<feature type="domain" description="Siphovirus-type tail component RIFT-related" evidence="1">
    <location>
        <begin position="16"/>
        <end position="124"/>
    </location>
</feature>
<dbReference type="InterPro" id="IPR006520">
    <property type="entry name" value="Dit_BPSPP_N"/>
</dbReference>
<dbReference type="InterPro" id="IPR054738">
    <property type="entry name" value="Siphovirus-type_tail_C"/>
</dbReference>
<dbReference type="Pfam" id="PF22768">
    <property type="entry name" value="SPP1_Dit"/>
    <property type="match status" value="1"/>
</dbReference>
<proteinExistence type="predicted"/>
<dbReference type="Gene3D" id="2.60.120.860">
    <property type="match status" value="1"/>
</dbReference>
<feature type="domain" description="Siphovirus-type tail component C-terminal" evidence="2">
    <location>
        <begin position="417"/>
        <end position="481"/>
    </location>
</feature>
<dbReference type="Gene3D" id="2.40.30.200">
    <property type="match status" value="1"/>
</dbReference>
<dbReference type="Pfam" id="PF05709">
    <property type="entry name" value="Sipho_tail"/>
    <property type="match status" value="1"/>
</dbReference>
<name>A0ABW5PZT7_9BACI</name>
<sequence length="482" mass="55196">MTKKSFTFNGIRKPWLHMTRGRTKPLITPVQRNLLNVSGMHGAHLQSSEVDAMPFNQPIAFIAKNDEHALQLKDELAEWLITEEPAELKFDDEPGRTYYAIVQNTIEDFERIGIMRQGSISFLCLDPYAYGEEDTKEFTSDTAIISNPGTAPADPIIELEVEEATTFAMVQNQNQEYMMIGTPIEDDIEVVNGKELILTENGSTLDKWDTTPTRIDSWIGNIAGNMRHDGTGILAESYGTGDKMHGPAVIKEIPPVQDFEIDTTFDIISNFEIDNYRMEIYMFDEGMNMLGKMGVNDNNRNLWRRNGLGRVGEYVDNSTRYVIGGGNYQQDDLKKVSLMYLRVKREGKKVTFYIAEIRNGRHHATLTRSMNVSSDYLGKLKYVQLFIGNWKDRNRTFRTRINYVNVYELAQNTVDNTPYILYPGDIVTFDHVNEEILINGEDRKDLKDFGGSFFSLTKGENQLIMHPANSFFGNVKFRPRYR</sequence>
<reference evidence="4" key="1">
    <citation type="journal article" date="2019" name="Int. J. Syst. Evol. Microbiol.">
        <title>The Global Catalogue of Microorganisms (GCM) 10K type strain sequencing project: providing services to taxonomists for standard genome sequencing and annotation.</title>
        <authorList>
            <consortium name="The Broad Institute Genomics Platform"/>
            <consortium name="The Broad Institute Genome Sequencing Center for Infectious Disease"/>
            <person name="Wu L."/>
            <person name="Ma J."/>
        </authorList>
    </citation>
    <scope>NUCLEOTIDE SEQUENCE [LARGE SCALE GENOMIC DNA]</scope>
    <source>
        <strain evidence="4">TISTR 1858</strain>
    </source>
</reference>
<evidence type="ECO:0000259" key="2">
    <source>
        <dbReference type="Pfam" id="PF22768"/>
    </source>
</evidence>
<evidence type="ECO:0000259" key="1">
    <source>
        <dbReference type="Pfam" id="PF05709"/>
    </source>
</evidence>